<name>A0A1V6PIA7_PENDC</name>
<evidence type="ECO:0000256" key="2">
    <source>
        <dbReference type="ARBA" id="ARBA00022670"/>
    </source>
</evidence>
<dbReference type="InterPro" id="IPR019533">
    <property type="entry name" value="Peptidase_S26"/>
</dbReference>
<evidence type="ECO:0000256" key="6">
    <source>
        <dbReference type="ARBA" id="ARBA00023136"/>
    </source>
</evidence>
<keyword evidence="5" id="KW-1133">Transmembrane helix</keyword>
<dbReference type="STRING" id="69771.A0A1V6PIA7"/>
<keyword evidence="2" id="KW-0645">Protease</keyword>
<evidence type="ECO:0000313" key="10">
    <source>
        <dbReference type="Proteomes" id="UP000191522"/>
    </source>
</evidence>
<protein>
    <recommendedName>
        <fullName evidence="8">Peptidase S26 domain-containing protein</fullName>
    </recommendedName>
</protein>
<feature type="region of interest" description="Disordered" evidence="7">
    <location>
        <begin position="22"/>
        <end position="47"/>
    </location>
</feature>
<evidence type="ECO:0000256" key="4">
    <source>
        <dbReference type="ARBA" id="ARBA00022801"/>
    </source>
</evidence>
<comment type="subcellular location">
    <subcellularLocation>
        <location evidence="1">Membrane</location>
        <topology evidence="1">Single-pass membrane protein</topology>
    </subcellularLocation>
</comment>
<evidence type="ECO:0000256" key="7">
    <source>
        <dbReference type="SAM" id="MobiDB-lite"/>
    </source>
</evidence>
<dbReference type="GO" id="GO:0006627">
    <property type="term" value="P:protein processing involved in protein targeting to mitochondrion"/>
    <property type="evidence" value="ECO:0007669"/>
    <property type="project" value="InterPro"/>
</dbReference>
<gene>
    <name evidence="9" type="ORF">PENDEC_c003G06165</name>
</gene>
<dbReference type="Pfam" id="PF10502">
    <property type="entry name" value="Peptidase_S26"/>
    <property type="match status" value="1"/>
</dbReference>
<proteinExistence type="predicted"/>
<dbReference type="GO" id="GO:0004252">
    <property type="term" value="F:serine-type endopeptidase activity"/>
    <property type="evidence" value="ECO:0007669"/>
    <property type="project" value="InterPro"/>
</dbReference>
<dbReference type="GO" id="GO:0006465">
    <property type="term" value="P:signal peptide processing"/>
    <property type="evidence" value="ECO:0007669"/>
    <property type="project" value="InterPro"/>
</dbReference>
<organism evidence="9 10">
    <name type="scientific">Penicillium decumbens</name>
    <dbReference type="NCBI Taxonomy" id="69771"/>
    <lineage>
        <taxon>Eukaryota</taxon>
        <taxon>Fungi</taxon>
        <taxon>Dikarya</taxon>
        <taxon>Ascomycota</taxon>
        <taxon>Pezizomycotina</taxon>
        <taxon>Eurotiomycetes</taxon>
        <taxon>Eurotiomycetidae</taxon>
        <taxon>Eurotiales</taxon>
        <taxon>Aspergillaceae</taxon>
        <taxon>Penicillium</taxon>
    </lineage>
</organism>
<evidence type="ECO:0000313" key="9">
    <source>
        <dbReference type="EMBL" id="OQD76798.1"/>
    </source>
</evidence>
<dbReference type="OMA" id="VNMWPWG"/>
<dbReference type="EMBL" id="MDYL01000003">
    <property type="protein sequence ID" value="OQD76798.1"/>
    <property type="molecule type" value="Genomic_DNA"/>
</dbReference>
<keyword evidence="10" id="KW-1185">Reference proteome</keyword>
<dbReference type="PANTHER" id="PTHR46041">
    <property type="entry name" value="MITOCHONDRIAL INNER MEMBRANE PROTEASE SUBUNIT 2"/>
    <property type="match status" value="1"/>
</dbReference>
<keyword evidence="4" id="KW-0378">Hydrolase</keyword>
<dbReference type="InterPro" id="IPR037730">
    <property type="entry name" value="IMP2"/>
</dbReference>
<dbReference type="InterPro" id="IPR036286">
    <property type="entry name" value="LexA/Signal_pep-like_sf"/>
</dbReference>
<dbReference type="Proteomes" id="UP000191522">
    <property type="component" value="Unassembled WGS sequence"/>
</dbReference>
<comment type="caution">
    <text evidence="9">The sequence shown here is derived from an EMBL/GenBank/DDBJ whole genome shotgun (WGS) entry which is preliminary data.</text>
</comment>
<sequence>MPPPNQPSQPKVRILNPYEAKRLARKPAAPETPNYPSLLNRESPGPSLTRKRFLPRFISSIRERYASLPTPLRRTCRVVGIFGTFLPIGLFFSSHVAQLVWVRGPSMTPYLNEDYDQSHTKSDMVLVSMWPYEGWPWPGRRQRRIERGMIVTFRSPANPSHIAIKRVVGLAGDRIETREPCVKPSQIVPFNHVWLEGDAEDPRRTLDSNTYGPVSMSLLTGRVVGVLAPRMRWLNWQDWEAGKFDDQDRYRQSVRDRVVKEAVRLEQPID</sequence>
<dbReference type="PANTHER" id="PTHR46041:SF2">
    <property type="entry name" value="MITOCHONDRIAL INNER MEMBRANE PROTEASE SUBUNIT 2"/>
    <property type="match status" value="1"/>
</dbReference>
<evidence type="ECO:0000256" key="3">
    <source>
        <dbReference type="ARBA" id="ARBA00022692"/>
    </source>
</evidence>
<keyword evidence="6" id="KW-0472">Membrane</keyword>
<dbReference type="AlphaFoldDB" id="A0A1V6PIA7"/>
<evidence type="ECO:0000256" key="5">
    <source>
        <dbReference type="ARBA" id="ARBA00022989"/>
    </source>
</evidence>
<keyword evidence="3" id="KW-0812">Transmembrane</keyword>
<dbReference type="SUPFAM" id="SSF51306">
    <property type="entry name" value="LexA/Signal peptidase"/>
    <property type="match status" value="1"/>
</dbReference>
<dbReference type="Gene3D" id="2.10.109.10">
    <property type="entry name" value="Umud Fragment, subunit A"/>
    <property type="match status" value="1"/>
</dbReference>
<dbReference type="OrthoDB" id="9996127at2759"/>
<evidence type="ECO:0000259" key="8">
    <source>
        <dbReference type="Pfam" id="PF10502"/>
    </source>
</evidence>
<dbReference type="CDD" id="cd06530">
    <property type="entry name" value="S26_SPase_I"/>
    <property type="match status" value="1"/>
</dbReference>
<dbReference type="GO" id="GO:0042720">
    <property type="term" value="C:mitochondrial inner membrane peptidase complex"/>
    <property type="evidence" value="ECO:0007669"/>
    <property type="project" value="InterPro"/>
</dbReference>
<accession>A0A1V6PIA7</accession>
<evidence type="ECO:0000256" key="1">
    <source>
        <dbReference type="ARBA" id="ARBA00004167"/>
    </source>
</evidence>
<dbReference type="FunFam" id="2.10.109.10:FF:000023">
    <property type="entry name" value="Mitochondrial inner membrane protease subunit 2"/>
    <property type="match status" value="1"/>
</dbReference>
<reference evidence="10" key="1">
    <citation type="journal article" date="2017" name="Nat. Microbiol.">
        <title>Global analysis of biosynthetic gene clusters reveals vast potential of secondary metabolite production in Penicillium species.</title>
        <authorList>
            <person name="Nielsen J.C."/>
            <person name="Grijseels S."/>
            <person name="Prigent S."/>
            <person name="Ji B."/>
            <person name="Dainat J."/>
            <person name="Nielsen K.F."/>
            <person name="Frisvad J.C."/>
            <person name="Workman M."/>
            <person name="Nielsen J."/>
        </authorList>
    </citation>
    <scope>NUCLEOTIDE SEQUENCE [LARGE SCALE GENOMIC DNA]</scope>
    <source>
        <strain evidence="10">IBT 11843</strain>
    </source>
</reference>
<feature type="domain" description="Peptidase S26" evidence="8">
    <location>
        <begin position="79"/>
        <end position="179"/>
    </location>
</feature>